<feature type="region of interest" description="Disordered" evidence="1">
    <location>
        <begin position="506"/>
        <end position="573"/>
    </location>
</feature>
<protein>
    <recommendedName>
        <fullName evidence="4">Arrestin-like N-terminal domain-containing protein</fullName>
    </recommendedName>
</protein>
<dbReference type="RefSeq" id="XP_025377867.1">
    <property type="nucleotide sequence ID" value="XM_025525038.1"/>
</dbReference>
<dbReference type="Proteomes" id="UP000245768">
    <property type="component" value="Unassembled WGS sequence"/>
</dbReference>
<accession>A0A316YN32</accession>
<dbReference type="InterPro" id="IPR014752">
    <property type="entry name" value="Arrestin-like_C"/>
</dbReference>
<reference evidence="2 3" key="1">
    <citation type="journal article" date="2018" name="Mol. Biol. Evol.">
        <title>Broad Genomic Sampling Reveals a Smut Pathogenic Ancestry of the Fungal Clade Ustilaginomycotina.</title>
        <authorList>
            <person name="Kijpornyongpan T."/>
            <person name="Mondo S.J."/>
            <person name="Barry K."/>
            <person name="Sandor L."/>
            <person name="Lee J."/>
            <person name="Lipzen A."/>
            <person name="Pangilinan J."/>
            <person name="LaButti K."/>
            <person name="Hainaut M."/>
            <person name="Henrissat B."/>
            <person name="Grigoriev I.V."/>
            <person name="Spatafora J.W."/>
            <person name="Aime M.C."/>
        </authorList>
    </citation>
    <scope>NUCLEOTIDE SEQUENCE [LARGE SCALE GENOMIC DNA]</scope>
    <source>
        <strain evidence="2 3">MCA 4198</strain>
    </source>
</reference>
<evidence type="ECO:0000313" key="2">
    <source>
        <dbReference type="EMBL" id="PWN90669.1"/>
    </source>
</evidence>
<sequence>MGIFTDYRNHDVVAATSEQRSFYRSRATGTGSERPVIKCVLDRYYCYLPGDTVHARIQLDKERLKDLVKIHVEFRGMIHNWGTRQGANNTTTYHVDKQLLFSHEAFINPTSLESRSASPHMLIASSTESAWIFDVDAKLPTAVRYREKEGAPLPPSFIRSERGSETSTSLVSYHFKITGANEKTFSRDERTWTPFVVLPYCRPWDPTLELPLSYGDAPSHWIRQYDISDYQRKLVLKKGVVEVEVVHPKLADLPMHLEVPIILRISVRAKSLSDLLSGESVELPMLPLTTLDEKQEDRTPKFFVTRHIYTKADRTRSHDLKDVQECFVRWHPEYTKCGFTQRSDEKGGEGGASEGTPLADDRAKRGLDHGWTWPAHDPEGKHYSTPNAPRFGSKGVGPKQGARFERDVKTNPYVTTATVFGRILMSSAASVPFEVYHLSTYNRLKFKWDFKSSNKVDMNLGYVVMTSGITPEERPRLSPQDIERRFYAGHYGKQKKSKMVEPHEFDELPGYKNAAGQPSAPSYDGPPQPVASASSPPPQEPQAGPSQELPGYQSATFGMEKMSVSDQKRNSLK</sequence>
<feature type="compositionally biased region" description="Basic and acidic residues" evidence="1">
    <location>
        <begin position="359"/>
        <end position="368"/>
    </location>
</feature>
<dbReference type="InParanoid" id="A0A316YN32"/>
<dbReference type="Gene3D" id="2.60.40.640">
    <property type="match status" value="1"/>
</dbReference>
<gene>
    <name evidence="2" type="ORF">FA10DRAFT_301884</name>
</gene>
<dbReference type="EMBL" id="KZ819636">
    <property type="protein sequence ID" value="PWN90669.1"/>
    <property type="molecule type" value="Genomic_DNA"/>
</dbReference>
<dbReference type="AlphaFoldDB" id="A0A316YN32"/>
<dbReference type="STRING" id="215250.A0A316YN32"/>
<evidence type="ECO:0000313" key="3">
    <source>
        <dbReference type="Proteomes" id="UP000245768"/>
    </source>
</evidence>
<feature type="compositionally biased region" description="Pro residues" evidence="1">
    <location>
        <begin position="524"/>
        <end position="540"/>
    </location>
</feature>
<proteinExistence type="predicted"/>
<dbReference type="OrthoDB" id="10644881at2759"/>
<evidence type="ECO:0000256" key="1">
    <source>
        <dbReference type="SAM" id="MobiDB-lite"/>
    </source>
</evidence>
<evidence type="ECO:0008006" key="4">
    <source>
        <dbReference type="Google" id="ProtNLM"/>
    </source>
</evidence>
<keyword evidence="3" id="KW-1185">Reference proteome</keyword>
<organism evidence="2 3">
    <name type="scientific">Acaromyces ingoldii</name>
    <dbReference type="NCBI Taxonomy" id="215250"/>
    <lineage>
        <taxon>Eukaryota</taxon>
        <taxon>Fungi</taxon>
        <taxon>Dikarya</taxon>
        <taxon>Basidiomycota</taxon>
        <taxon>Ustilaginomycotina</taxon>
        <taxon>Exobasidiomycetes</taxon>
        <taxon>Exobasidiales</taxon>
        <taxon>Cryptobasidiaceae</taxon>
        <taxon>Acaromyces</taxon>
    </lineage>
</organism>
<feature type="region of interest" description="Disordered" evidence="1">
    <location>
        <begin position="338"/>
        <end position="404"/>
    </location>
</feature>
<name>A0A316YN32_9BASI</name>
<dbReference type="GeneID" id="37046954"/>